<proteinExistence type="predicted"/>
<comment type="caution">
    <text evidence="1">The sequence shown here is derived from an EMBL/GenBank/DDBJ whole genome shotgun (WGS) entry which is preliminary data.</text>
</comment>
<dbReference type="GO" id="GO:0051213">
    <property type="term" value="F:dioxygenase activity"/>
    <property type="evidence" value="ECO:0007669"/>
    <property type="project" value="UniProtKB-KW"/>
</dbReference>
<organism evidence="1 2">
    <name type="scientific">Sphingobium chlorophenolicum</name>
    <dbReference type="NCBI Taxonomy" id="46429"/>
    <lineage>
        <taxon>Bacteria</taxon>
        <taxon>Pseudomonadati</taxon>
        <taxon>Pseudomonadota</taxon>
        <taxon>Alphaproteobacteria</taxon>
        <taxon>Sphingomonadales</taxon>
        <taxon>Sphingomonadaceae</taxon>
        <taxon>Sphingobium</taxon>
    </lineage>
</organism>
<protein>
    <submittedName>
        <fullName evidence="1">2-nitropropane dioxygenase NPD</fullName>
    </submittedName>
</protein>
<name>A0A081RFB6_SPHCR</name>
<dbReference type="Gene3D" id="3.20.20.70">
    <property type="entry name" value="Aldolase class I"/>
    <property type="match status" value="1"/>
</dbReference>
<dbReference type="Pfam" id="PF03060">
    <property type="entry name" value="NMO"/>
    <property type="match status" value="1"/>
</dbReference>
<dbReference type="EMBL" id="JFHR01000016">
    <property type="protein sequence ID" value="KEQ53889.1"/>
    <property type="molecule type" value="Genomic_DNA"/>
</dbReference>
<dbReference type="Proteomes" id="UP000028411">
    <property type="component" value="Unassembled WGS sequence"/>
</dbReference>
<evidence type="ECO:0000313" key="2">
    <source>
        <dbReference type="Proteomes" id="UP000028411"/>
    </source>
</evidence>
<dbReference type="PANTHER" id="PTHR32332">
    <property type="entry name" value="2-NITROPROPANE DIOXYGENASE"/>
    <property type="match status" value="1"/>
</dbReference>
<accession>A0A081RFB6</accession>
<gene>
    <name evidence="1" type="ORF">BV95_01761</name>
</gene>
<dbReference type="PATRIC" id="fig|46429.4.peg.1729"/>
<dbReference type="PANTHER" id="PTHR32332:SF20">
    <property type="entry name" value="2-NITROPROPANE DIOXYGENASE-LIKE PROTEIN"/>
    <property type="match status" value="1"/>
</dbReference>
<keyword evidence="1" id="KW-0560">Oxidoreductase</keyword>
<dbReference type="InterPro" id="IPR013785">
    <property type="entry name" value="Aldolase_TIM"/>
</dbReference>
<dbReference type="SUPFAM" id="SSF51412">
    <property type="entry name" value="Inosine monophosphate dehydrogenase (IMPDH)"/>
    <property type="match status" value="1"/>
</dbReference>
<evidence type="ECO:0000313" key="1">
    <source>
        <dbReference type="EMBL" id="KEQ53889.1"/>
    </source>
</evidence>
<dbReference type="AlphaFoldDB" id="A0A081RFB6"/>
<sequence>MILLPTAADQLTIPFLASGGMADARSLVASLSLGADGINMGTRFLATQEAPVHENVKNALLEAKRPIPG</sequence>
<keyword evidence="1" id="KW-0223">Dioxygenase</keyword>
<dbReference type="eggNOG" id="COG2070">
    <property type="taxonomic scope" value="Bacteria"/>
</dbReference>
<reference evidence="1 2" key="1">
    <citation type="submission" date="2014-02" db="EMBL/GenBank/DDBJ databases">
        <title>Whole genome sequence of Sphingobium chlorophenolicum NBRC 16172.</title>
        <authorList>
            <person name="Gan H.M."/>
            <person name="Gan H.Y."/>
            <person name="Chew T.H."/>
            <person name="Savka M.A."/>
        </authorList>
    </citation>
    <scope>NUCLEOTIDE SEQUENCE [LARGE SCALE GENOMIC DNA]</scope>
    <source>
        <strain evidence="1 2">NBRC 16172</strain>
    </source>
</reference>